<feature type="chain" id="PRO_5047379338" description="DUF5640 domain-containing protein" evidence="1">
    <location>
        <begin position="25"/>
        <end position="116"/>
    </location>
</feature>
<feature type="signal peptide" evidence="1">
    <location>
        <begin position="1"/>
        <end position="24"/>
    </location>
</feature>
<name>A0ABV2M1T2_9FIRM</name>
<reference evidence="2 3" key="1">
    <citation type="submission" date="2024-06" db="EMBL/GenBank/DDBJ databases">
        <title>Genomic Encyclopedia of Type Strains, Phase IV (KMG-IV): sequencing the most valuable type-strain genomes for metagenomic binning, comparative biology and taxonomic classification.</title>
        <authorList>
            <person name="Goeker M."/>
        </authorList>
    </citation>
    <scope>NUCLEOTIDE SEQUENCE [LARGE SCALE GENOMIC DNA]</scope>
    <source>
        <strain evidence="2 3">DSM 29492</strain>
    </source>
</reference>
<keyword evidence="3" id="KW-1185">Reference proteome</keyword>
<evidence type="ECO:0000313" key="3">
    <source>
        <dbReference type="Proteomes" id="UP001549106"/>
    </source>
</evidence>
<sequence>MQLKRTVKVLFIGMLMSCLFTACGESGGSADIVGTWVDTEVEDIKFIFNSDGTWQYVSNMSAHGTWKLTEGKNNEIQMPSESGLGEDRRHVGGVHEFSIDGDILTLDGVGEYERES</sequence>
<dbReference type="EMBL" id="JBEPMJ010000010">
    <property type="protein sequence ID" value="MET3750411.1"/>
    <property type="molecule type" value="Genomic_DNA"/>
</dbReference>
<protein>
    <recommendedName>
        <fullName evidence="4">DUF5640 domain-containing protein</fullName>
    </recommendedName>
</protein>
<gene>
    <name evidence="2" type="ORF">ABID24_001660</name>
</gene>
<comment type="caution">
    <text evidence="2">The sequence shown here is derived from an EMBL/GenBank/DDBJ whole genome shotgun (WGS) entry which is preliminary data.</text>
</comment>
<proteinExistence type="predicted"/>
<evidence type="ECO:0008006" key="4">
    <source>
        <dbReference type="Google" id="ProtNLM"/>
    </source>
</evidence>
<dbReference type="PROSITE" id="PS51257">
    <property type="entry name" value="PROKAR_LIPOPROTEIN"/>
    <property type="match status" value="1"/>
</dbReference>
<keyword evidence="1" id="KW-0732">Signal</keyword>
<evidence type="ECO:0000313" key="2">
    <source>
        <dbReference type="EMBL" id="MET3750411.1"/>
    </source>
</evidence>
<organism evidence="2 3">
    <name type="scientific">Blautia caecimuris</name>
    <dbReference type="NCBI Taxonomy" id="1796615"/>
    <lineage>
        <taxon>Bacteria</taxon>
        <taxon>Bacillati</taxon>
        <taxon>Bacillota</taxon>
        <taxon>Clostridia</taxon>
        <taxon>Lachnospirales</taxon>
        <taxon>Lachnospiraceae</taxon>
        <taxon>Blautia</taxon>
    </lineage>
</organism>
<dbReference type="RefSeq" id="WP_257464535.1">
    <property type="nucleotide sequence ID" value="NZ_BAABXP010000003.1"/>
</dbReference>
<evidence type="ECO:0000256" key="1">
    <source>
        <dbReference type="SAM" id="SignalP"/>
    </source>
</evidence>
<accession>A0ABV2M1T2</accession>
<dbReference type="Proteomes" id="UP001549106">
    <property type="component" value="Unassembled WGS sequence"/>
</dbReference>